<evidence type="ECO:0000313" key="8">
    <source>
        <dbReference type="EMBL" id="GGX55480.1"/>
    </source>
</evidence>
<evidence type="ECO:0000256" key="4">
    <source>
        <dbReference type="ARBA" id="ARBA00023172"/>
    </source>
</evidence>
<keyword evidence="4" id="KW-0233">DNA recombination</keyword>
<keyword evidence="2" id="KW-0229">DNA integration</keyword>
<dbReference type="GO" id="GO:0003677">
    <property type="term" value="F:DNA binding"/>
    <property type="evidence" value="ECO:0007669"/>
    <property type="project" value="UniProtKB-UniRule"/>
</dbReference>
<dbReference type="PROSITE" id="PS51900">
    <property type="entry name" value="CB"/>
    <property type="match status" value="1"/>
</dbReference>
<dbReference type="InterPro" id="IPR011010">
    <property type="entry name" value="DNA_brk_join_enz"/>
</dbReference>
<comment type="similarity">
    <text evidence="1">Belongs to the 'phage' integrase family.</text>
</comment>
<dbReference type="InterPro" id="IPR013762">
    <property type="entry name" value="Integrase-like_cat_sf"/>
</dbReference>
<dbReference type="PROSITE" id="PS51898">
    <property type="entry name" value="TYR_RECOMBINASE"/>
    <property type="match status" value="1"/>
</dbReference>
<dbReference type="InterPro" id="IPR050090">
    <property type="entry name" value="Tyrosine_recombinase_XerCD"/>
</dbReference>
<dbReference type="PANTHER" id="PTHR30349">
    <property type="entry name" value="PHAGE INTEGRASE-RELATED"/>
    <property type="match status" value="1"/>
</dbReference>
<evidence type="ECO:0000256" key="1">
    <source>
        <dbReference type="ARBA" id="ARBA00008857"/>
    </source>
</evidence>
<evidence type="ECO:0000259" key="7">
    <source>
        <dbReference type="PROSITE" id="PS51900"/>
    </source>
</evidence>
<evidence type="ECO:0000256" key="2">
    <source>
        <dbReference type="ARBA" id="ARBA00022908"/>
    </source>
</evidence>
<reference evidence="8" key="1">
    <citation type="journal article" date="2014" name="Int. J. Syst. Evol. Microbiol.">
        <title>Complete genome sequence of Corynebacterium casei LMG S-19264T (=DSM 44701T), isolated from a smear-ripened cheese.</title>
        <authorList>
            <consortium name="US DOE Joint Genome Institute (JGI-PGF)"/>
            <person name="Walter F."/>
            <person name="Albersmeier A."/>
            <person name="Kalinowski J."/>
            <person name="Ruckert C."/>
        </authorList>
    </citation>
    <scope>NUCLEOTIDE SEQUENCE</scope>
    <source>
        <strain evidence="8">KCTC 22169</strain>
    </source>
</reference>
<dbReference type="InterPro" id="IPR010998">
    <property type="entry name" value="Integrase_recombinase_N"/>
</dbReference>
<reference evidence="8" key="2">
    <citation type="submission" date="2020-09" db="EMBL/GenBank/DDBJ databases">
        <authorList>
            <person name="Sun Q."/>
            <person name="Kim S."/>
        </authorList>
    </citation>
    <scope>NUCLEOTIDE SEQUENCE</scope>
    <source>
        <strain evidence="8">KCTC 22169</strain>
    </source>
</reference>
<dbReference type="EMBL" id="BMXR01000005">
    <property type="protein sequence ID" value="GGX55480.1"/>
    <property type="molecule type" value="Genomic_DNA"/>
</dbReference>
<keyword evidence="3 5" id="KW-0238">DNA-binding</keyword>
<dbReference type="Gene3D" id="1.10.443.10">
    <property type="entry name" value="Intergrase catalytic core"/>
    <property type="match status" value="1"/>
</dbReference>
<dbReference type="Pfam" id="PF00589">
    <property type="entry name" value="Phage_integrase"/>
    <property type="match status" value="1"/>
</dbReference>
<dbReference type="Gene3D" id="1.10.150.130">
    <property type="match status" value="1"/>
</dbReference>
<dbReference type="Pfam" id="PF12167">
    <property type="entry name" value="Arm-DNA-bind_2"/>
    <property type="match status" value="1"/>
</dbReference>
<organism evidence="8 9">
    <name type="scientific">Saccharospirillum salsuginis</name>
    <dbReference type="NCBI Taxonomy" id="418750"/>
    <lineage>
        <taxon>Bacteria</taxon>
        <taxon>Pseudomonadati</taxon>
        <taxon>Pseudomonadota</taxon>
        <taxon>Gammaproteobacteria</taxon>
        <taxon>Oceanospirillales</taxon>
        <taxon>Saccharospirillaceae</taxon>
        <taxon>Saccharospirillum</taxon>
    </lineage>
</organism>
<dbReference type="InterPro" id="IPR002104">
    <property type="entry name" value="Integrase_catalytic"/>
</dbReference>
<dbReference type="AlphaFoldDB" id="A0A918KA12"/>
<sequence>MSPTKPNINAAKLKLGAIQHDIAMGTFDFGRYFPNSKHALRLGNSQKQLITIDRLLNDWLKRVKDRTAYSTLRDYSSSVRFHLIPKFGSRKIGDLKSTEVEEWLNSLPITGKRKRNILIPLRQAFEDAIYDGLVDYNPMQRVRNPKNTRSEPNPFSQQEVERIIAALEGPEKNLFLFAFESGLRTSELIALKWEDVDFKSELIHVRRACVRGRLKDTKTTSGWRSVTLSDKAVNCLRDQWSRQENQDGYVFYDPKYLRRWSDDQVIRKRVWMKAIKRSGVEYRNPYQTRHTYASRLLSMGENPLKVAYQMGHKDWGVIRLVYGRWIGNR</sequence>
<dbReference type="SUPFAM" id="SSF56349">
    <property type="entry name" value="DNA breaking-rejoining enzymes"/>
    <property type="match status" value="1"/>
</dbReference>
<dbReference type="GO" id="GO:0006310">
    <property type="term" value="P:DNA recombination"/>
    <property type="evidence" value="ECO:0007669"/>
    <property type="project" value="UniProtKB-KW"/>
</dbReference>
<dbReference type="GO" id="GO:0015074">
    <property type="term" value="P:DNA integration"/>
    <property type="evidence" value="ECO:0007669"/>
    <property type="project" value="UniProtKB-KW"/>
</dbReference>
<keyword evidence="9" id="KW-1185">Reference proteome</keyword>
<dbReference type="PANTHER" id="PTHR30349:SF64">
    <property type="entry name" value="PROPHAGE INTEGRASE INTD-RELATED"/>
    <property type="match status" value="1"/>
</dbReference>
<gene>
    <name evidence="8" type="ORF">GCM10007392_23960</name>
</gene>
<dbReference type="CDD" id="cd01189">
    <property type="entry name" value="INT_ICEBs1_C_like"/>
    <property type="match status" value="1"/>
</dbReference>
<evidence type="ECO:0000259" key="6">
    <source>
        <dbReference type="PROSITE" id="PS51898"/>
    </source>
</evidence>
<feature type="domain" description="Tyr recombinase" evidence="6">
    <location>
        <begin position="150"/>
        <end position="329"/>
    </location>
</feature>
<accession>A0A918KA12</accession>
<evidence type="ECO:0000256" key="5">
    <source>
        <dbReference type="PROSITE-ProRule" id="PRU01248"/>
    </source>
</evidence>
<dbReference type="InterPro" id="IPR022000">
    <property type="entry name" value="Min27-like_integrase_DNA_bind"/>
</dbReference>
<protein>
    <submittedName>
        <fullName evidence="8">Integrase</fullName>
    </submittedName>
</protein>
<name>A0A918KA12_9GAMM</name>
<evidence type="ECO:0000313" key="9">
    <source>
        <dbReference type="Proteomes" id="UP000626148"/>
    </source>
</evidence>
<dbReference type="InterPro" id="IPR004107">
    <property type="entry name" value="Integrase_SAM-like_N"/>
</dbReference>
<comment type="caution">
    <text evidence="8">The sequence shown here is derived from an EMBL/GenBank/DDBJ whole genome shotgun (WGS) entry which is preliminary data.</text>
</comment>
<proteinExistence type="inferred from homology"/>
<dbReference type="Proteomes" id="UP000626148">
    <property type="component" value="Unassembled WGS sequence"/>
</dbReference>
<dbReference type="InterPro" id="IPR044068">
    <property type="entry name" value="CB"/>
</dbReference>
<dbReference type="Pfam" id="PF14659">
    <property type="entry name" value="Phage_int_SAM_3"/>
    <property type="match status" value="1"/>
</dbReference>
<evidence type="ECO:0000256" key="3">
    <source>
        <dbReference type="ARBA" id="ARBA00023125"/>
    </source>
</evidence>
<feature type="domain" description="Core-binding (CB)" evidence="7">
    <location>
        <begin position="50"/>
        <end position="129"/>
    </location>
</feature>